<dbReference type="GO" id="GO:0005634">
    <property type="term" value="C:nucleus"/>
    <property type="evidence" value="ECO:0007669"/>
    <property type="project" value="UniProtKB-SubCell"/>
</dbReference>
<dbReference type="PANTHER" id="PTHR16243:SF2">
    <property type="entry name" value="PROTEIN BANP"/>
    <property type="match status" value="1"/>
</dbReference>
<evidence type="ECO:0000256" key="11">
    <source>
        <dbReference type="ARBA" id="ARBA00023306"/>
    </source>
</evidence>
<dbReference type="SMART" id="SM01025">
    <property type="entry name" value="BEN"/>
    <property type="match status" value="1"/>
</dbReference>
<dbReference type="PROSITE" id="PS51457">
    <property type="entry name" value="BEN"/>
    <property type="match status" value="1"/>
</dbReference>
<keyword evidence="6" id="KW-0805">Transcription regulation</keyword>
<proteinExistence type="inferred from homology"/>
<keyword evidence="9" id="KW-0804">Transcription</keyword>
<evidence type="ECO:0000259" key="13">
    <source>
        <dbReference type="PROSITE" id="PS51457"/>
    </source>
</evidence>
<evidence type="ECO:0000256" key="6">
    <source>
        <dbReference type="ARBA" id="ARBA00023015"/>
    </source>
</evidence>
<dbReference type="FunFam" id="1.10.10.2590:FF:000001">
    <property type="entry name" value="protein BANP isoform X1"/>
    <property type="match status" value="1"/>
</dbReference>
<comment type="similarity">
    <text evidence="2">Belongs to the BANP/SMAR1 family.</text>
</comment>
<evidence type="ECO:0000256" key="8">
    <source>
        <dbReference type="ARBA" id="ARBA00023125"/>
    </source>
</evidence>
<keyword evidence="8" id="KW-0238">DNA-binding</keyword>
<sequence length="185" mass="20855">MRVRCPITPADMLHISTNCRTAEKMALTLLDYLFHREIQAISNLSGQGKHGKKQLDPLMIYGIRCHLFYKFGITESDWYRIKQSIDSKCRTAWRRKQRGQSLAVKSFSRRTPSSSSYSGSEGSQSSVSASNEIQQNQPQALHYALANAQQVQIHQIGEDGQVQVGHLHIAQVPQGEQVQITQDSE</sequence>
<dbReference type="Pfam" id="PF10523">
    <property type="entry name" value="BEN"/>
    <property type="match status" value="1"/>
</dbReference>
<dbReference type="GO" id="GO:0006325">
    <property type="term" value="P:chromatin organization"/>
    <property type="evidence" value="ECO:0007669"/>
    <property type="project" value="UniProtKB-KW"/>
</dbReference>
<accession>A0A093QWA1</accession>
<dbReference type="EMBL" id="KL419990">
    <property type="protein sequence ID" value="KFW88197.1"/>
    <property type="molecule type" value="Genomic_DNA"/>
</dbReference>
<dbReference type="Gene3D" id="1.10.10.2590">
    <property type="entry name" value="BEN domain"/>
    <property type="match status" value="1"/>
</dbReference>
<evidence type="ECO:0000256" key="12">
    <source>
        <dbReference type="SAM" id="MobiDB-lite"/>
    </source>
</evidence>
<evidence type="ECO:0000256" key="4">
    <source>
        <dbReference type="ARBA" id="ARBA00022491"/>
    </source>
</evidence>
<evidence type="ECO:0000256" key="3">
    <source>
        <dbReference type="ARBA" id="ARBA00015794"/>
    </source>
</evidence>
<protein>
    <recommendedName>
        <fullName evidence="3">Protein BANP</fullName>
    </recommendedName>
</protein>
<evidence type="ECO:0000256" key="10">
    <source>
        <dbReference type="ARBA" id="ARBA00023242"/>
    </source>
</evidence>
<gene>
    <name evidence="14" type="ORF">N336_03287</name>
</gene>
<evidence type="ECO:0000256" key="5">
    <source>
        <dbReference type="ARBA" id="ARBA00022853"/>
    </source>
</evidence>
<evidence type="ECO:0000313" key="14">
    <source>
        <dbReference type="EMBL" id="KFW88197.1"/>
    </source>
</evidence>
<dbReference type="Proteomes" id="UP000053238">
    <property type="component" value="Unassembled WGS sequence"/>
</dbReference>
<evidence type="ECO:0000256" key="2">
    <source>
        <dbReference type="ARBA" id="ARBA00009735"/>
    </source>
</evidence>
<evidence type="ECO:0000313" key="15">
    <source>
        <dbReference type="Proteomes" id="UP000053238"/>
    </source>
</evidence>
<dbReference type="GO" id="GO:0042177">
    <property type="term" value="P:negative regulation of protein catabolic process"/>
    <property type="evidence" value="ECO:0007669"/>
    <property type="project" value="TreeGrafter"/>
</dbReference>
<dbReference type="AlphaFoldDB" id="A0A093QWA1"/>
<keyword evidence="5" id="KW-0156">Chromatin regulator</keyword>
<keyword evidence="11" id="KW-0131">Cell cycle</keyword>
<feature type="compositionally biased region" description="Low complexity" evidence="12">
    <location>
        <begin position="109"/>
        <end position="130"/>
    </location>
</feature>
<keyword evidence="10" id="KW-0539">Nucleus</keyword>
<evidence type="ECO:0000256" key="9">
    <source>
        <dbReference type="ARBA" id="ARBA00023163"/>
    </source>
</evidence>
<keyword evidence="7" id="KW-0175">Coiled coil</keyword>
<keyword evidence="15" id="KW-1185">Reference proteome</keyword>
<reference evidence="14 15" key="1">
    <citation type="submission" date="2014-04" db="EMBL/GenBank/DDBJ databases">
        <title>Genome evolution of avian class.</title>
        <authorList>
            <person name="Zhang G."/>
            <person name="Li C."/>
        </authorList>
    </citation>
    <scope>NUCLEOTIDE SEQUENCE [LARGE SCALE GENOMIC DNA]</scope>
    <source>
        <strain evidence="14">BGI_N336</strain>
    </source>
</reference>
<comment type="subcellular location">
    <subcellularLocation>
        <location evidence="1">Nucleus</location>
    </subcellularLocation>
</comment>
<keyword evidence="4" id="KW-0678">Repressor</keyword>
<feature type="domain" description="BEN" evidence="13">
    <location>
        <begin position="1"/>
        <end position="96"/>
    </location>
</feature>
<evidence type="ECO:0000256" key="7">
    <source>
        <dbReference type="ARBA" id="ARBA00023054"/>
    </source>
</evidence>
<evidence type="ECO:0000256" key="1">
    <source>
        <dbReference type="ARBA" id="ARBA00004123"/>
    </source>
</evidence>
<feature type="non-terminal residue" evidence="14">
    <location>
        <position position="185"/>
    </location>
</feature>
<dbReference type="PANTHER" id="PTHR16243">
    <property type="entry name" value="BTG3-ASSOCIATED NUCLEAR PROTEIN BANP"/>
    <property type="match status" value="1"/>
</dbReference>
<feature type="region of interest" description="Disordered" evidence="12">
    <location>
        <begin position="103"/>
        <end position="133"/>
    </location>
</feature>
<dbReference type="InterPro" id="IPR042343">
    <property type="entry name" value="BANP"/>
</dbReference>
<dbReference type="GO" id="GO:0034504">
    <property type="term" value="P:protein localization to nucleus"/>
    <property type="evidence" value="ECO:0007669"/>
    <property type="project" value="TreeGrafter"/>
</dbReference>
<organism evidence="14 15">
    <name type="scientific">Phalacrocorax carbo</name>
    <name type="common">Great cormorant</name>
    <name type="synonym">Pelecanus carbo</name>
    <dbReference type="NCBI Taxonomy" id="9209"/>
    <lineage>
        <taxon>Eukaryota</taxon>
        <taxon>Metazoa</taxon>
        <taxon>Chordata</taxon>
        <taxon>Craniata</taxon>
        <taxon>Vertebrata</taxon>
        <taxon>Euteleostomi</taxon>
        <taxon>Archelosauria</taxon>
        <taxon>Archosauria</taxon>
        <taxon>Dinosauria</taxon>
        <taxon>Saurischia</taxon>
        <taxon>Theropoda</taxon>
        <taxon>Coelurosauria</taxon>
        <taxon>Aves</taxon>
        <taxon>Neognathae</taxon>
        <taxon>Neoaves</taxon>
        <taxon>Aequornithes</taxon>
        <taxon>Suliformes</taxon>
        <taxon>Phalacrocoracidae</taxon>
        <taxon>Phalacrocorax</taxon>
    </lineage>
</organism>
<name>A0A093QWA1_PHACA</name>
<dbReference type="GO" id="GO:0003677">
    <property type="term" value="F:DNA binding"/>
    <property type="evidence" value="ECO:0007669"/>
    <property type="project" value="UniProtKB-KW"/>
</dbReference>
<dbReference type="InterPro" id="IPR018379">
    <property type="entry name" value="BEN_domain"/>
</dbReference>